<dbReference type="GO" id="GO:0004222">
    <property type="term" value="F:metalloendopeptidase activity"/>
    <property type="evidence" value="ECO:0007669"/>
    <property type="project" value="InterPro"/>
</dbReference>
<reference evidence="10 11" key="1">
    <citation type="journal article" date="2018" name="Evol. Lett.">
        <title>Horizontal gene cluster transfer increased hallucinogenic mushroom diversity.</title>
        <authorList>
            <person name="Reynolds H.T."/>
            <person name="Vijayakumar V."/>
            <person name="Gluck-Thaler E."/>
            <person name="Korotkin H.B."/>
            <person name="Matheny P.B."/>
            <person name="Slot J.C."/>
        </authorList>
    </citation>
    <scope>NUCLEOTIDE SEQUENCE [LARGE SCALE GENOMIC DNA]</scope>
    <source>
        <strain evidence="10 11">2631</strain>
    </source>
</reference>
<dbReference type="GO" id="GO:0046872">
    <property type="term" value="F:metal ion binding"/>
    <property type="evidence" value="ECO:0007669"/>
    <property type="project" value="UniProtKB-UniRule"/>
</dbReference>
<comment type="function">
    <text evidence="7">Cleaves proteins, imported into the mitochondrion, to their mature size. While most mitochondrial precursor proteins are processed to the mature form in one step by mitochondrial processing peptidase (MPP), the sequential cleavage by MIP of an octapeptide after initial processing by MPP is a required step for a subgroup of nuclear-encoded precursor proteins destined for the matrix or the inner membrane.</text>
</comment>
<dbReference type="OrthoDB" id="534666at2759"/>
<dbReference type="GO" id="GO:0006518">
    <property type="term" value="P:peptide metabolic process"/>
    <property type="evidence" value="ECO:0007669"/>
    <property type="project" value="TreeGrafter"/>
</dbReference>
<dbReference type="InterPro" id="IPR024077">
    <property type="entry name" value="Neurolysin/TOP_dom2"/>
</dbReference>
<keyword evidence="11" id="KW-1185">Reference proteome</keyword>
<dbReference type="GO" id="GO:0005758">
    <property type="term" value="C:mitochondrial intermembrane space"/>
    <property type="evidence" value="ECO:0007669"/>
    <property type="project" value="TreeGrafter"/>
</dbReference>
<evidence type="ECO:0000256" key="5">
    <source>
        <dbReference type="ARBA" id="ARBA00022833"/>
    </source>
</evidence>
<dbReference type="InterPro" id="IPR024079">
    <property type="entry name" value="MetalloPept_cat_dom_sf"/>
</dbReference>
<dbReference type="InterPro" id="IPR024080">
    <property type="entry name" value="Neurolysin/TOP_N"/>
</dbReference>
<feature type="domain" description="Peptidase M3A/M3B catalytic" evidence="9">
    <location>
        <begin position="224"/>
        <end position="676"/>
    </location>
</feature>
<proteinExistence type="inferred from homology"/>
<keyword evidence="3 8" id="KW-0479">Metal-binding</keyword>
<dbReference type="InParanoid" id="A0A409XLL4"/>
<evidence type="ECO:0000256" key="8">
    <source>
        <dbReference type="RuleBase" id="RU003435"/>
    </source>
</evidence>
<name>A0A409XLL4_PSICY</name>
<dbReference type="GO" id="GO:0006508">
    <property type="term" value="P:proteolysis"/>
    <property type="evidence" value="ECO:0007669"/>
    <property type="project" value="UniProtKB-KW"/>
</dbReference>
<dbReference type="STRING" id="93625.A0A409XLL4"/>
<gene>
    <name evidence="10" type="ORF">CVT25_013193</name>
</gene>
<comment type="caution">
    <text evidence="10">The sequence shown here is derived from an EMBL/GenBank/DDBJ whole genome shotgun (WGS) entry which is preliminary data.</text>
</comment>
<dbReference type="SUPFAM" id="SSF55486">
    <property type="entry name" value="Metalloproteases ('zincins'), catalytic domain"/>
    <property type="match status" value="1"/>
</dbReference>
<dbReference type="Gene3D" id="1.10.1370.10">
    <property type="entry name" value="Neurolysin, domain 3"/>
    <property type="match status" value="1"/>
</dbReference>
<evidence type="ECO:0000256" key="2">
    <source>
        <dbReference type="ARBA" id="ARBA00022670"/>
    </source>
</evidence>
<keyword evidence="2 8" id="KW-0645">Protease</keyword>
<keyword evidence="6 8" id="KW-0482">Metalloprotease</keyword>
<comment type="cofactor">
    <cofactor evidence="8">
        <name>Zn(2+)</name>
        <dbReference type="ChEBI" id="CHEBI:29105"/>
    </cofactor>
    <text evidence="8">Binds 1 zinc ion.</text>
</comment>
<dbReference type="InterPro" id="IPR001567">
    <property type="entry name" value="Pept_M3A_M3B_dom"/>
</dbReference>
<evidence type="ECO:0000256" key="4">
    <source>
        <dbReference type="ARBA" id="ARBA00022801"/>
    </source>
</evidence>
<dbReference type="InterPro" id="IPR045090">
    <property type="entry name" value="Pept_M3A_M3B"/>
</dbReference>
<protein>
    <recommendedName>
        <fullName evidence="9">Peptidase M3A/M3B catalytic domain-containing protein</fullName>
    </recommendedName>
</protein>
<organism evidence="10 11">
    <name type="scientific">Psilocybe cyanescens</name>
    <dbReference type="NCBI Taxonomy" id="93625"/>
    <lineage>
        <taxon>Eukaryota</taxon>
        <taxon>Fungi</taxon>
        <taxon>Dikarya</taxon>
        <taxon>Basidiomycota</taxon>
        <taxon>Agaricomycotina</taxon>
        <taxon>Agaricomycetes</taxon>
        <taxon>Agaricomycetidae</taxon>
        <taxon>Agaricales</taxon>
        <taxon>Agaricineae</taxon>
        <taxon>Strophariaceae</taxon>
        <taxon>Psilocybe</taxon>
    </lineage>
</organism>
<dbReference type="PANTHER" id="PTHR11804">
    <property type="entry name" value="PROTEASE M3 THIMET OLIGOPEPTIDASE-RELATED"/>
    <property type="match status" value="1"/>
</dbReference>
<dbReference type="Gene3D" id="1.20.1050.40">
    <property type="entry name" value="Endopeptidase. Chain P, domain 1"/>
    <property type="match status" value="1"/>
</dbReference>
<dbReference type="EMBL" id="NHYD01001267">
    <property type="protein sequence ID" value="PPQ91638.1"/>
    <property type="molecule type" value="Genomic_DNA"/>
</dbReference>
<dbReference type="CDD" id="cd06455">
    <property type="entry name" value="M3A_TOP"/>
    <property type="match status" value="1"/>
</dbReference>
<evidence type="ECO:0000256" key="3">
    <source>
        <dbReference type="ARBA" id="ARBA00022723"/>
    </source>
</evidence>
<sequence>MISPPQLPLTWEHTVKDLIDQTDAAITRLKSALNRVGSLKPEECNFQSVFVFLESEESLYNSTIETLAFYQNVSGSQELRDESSAADSRSRDFKVESSMRMDVFNAKIAAERNIKESGKWDALEAEERRLVEKMILDGRRAGLALPPQKQEELKTLKKELSQVSLDYMKNFNEENGAISFTKEELKGVPEDVISGYRKRTVTDNAGETELYDVTFKGPDFSPVLSYAESPETRKRTKEAHDSRLSVNVPIIAKAFELRRKKALLLGYNNWADYVTDDRMIKSGKAIEEFLDDLIKKLLPIGLKERENLLALKQADYASQGLPFDGKFYLWDDGYYGRKFTEQTLQIDSKLVKENFPVERVVPTVLGMYQDMFGVRFMEREGASVWHPDVQAYAVWEKDAVDETGFIGYTYLDLYPRSGKFSHIAVWPLIPGHELPNGKRSYPINTMVANLAKPTPDTPALMRHHDVVMFFHEMGHVFHDLLSRTRFARFHGTSGTLDFVEAPSQMLENWCWEPKILAKISSHYITGEPIPMELAENLKKSRQLNRGSFYLQQMFYAKYDFKVHYDCDQLETPEAYTSLWCTLRKETLLSDHDKECPGQAAFSHLASGYDVGYYGYSYSQVFAADMYATIFEEDPLDPARAKLYRDKVLVPGASRDELDILKDFLGRSPNSDAFSRQLFGAGL</sequence>
<keyword evidence="5 8" id="KW-0862">Zinc</keyword>
<dbReference type="Pfam" id="PF01432">
    <property type="entry name" value="Peptidase_M3"/>
    <property type="match status" value="1"/>
</dbReference>
<evidence type="ECO:0000313" key="10">
    <source>
        <dbReference type="EMBL" id="PPQ91638.1"/>
    </source>
</evidence>
<dbReference type="AlphaFoldDB" id="A0A409XLL4"/>
<evidence type="ECO:0000256" key="7">
    <source>
        <dbReference type="ARBA" id="ARBA00025208"/>
    </source>
</evidence>
<dbReference type="PANTHER" id="PTHR11804:SF84">
    <property type="entry name" value="SACCHAROLYSIN"/>
    <property type="match status" value="1"/>
</dbReference>
<evidence type="ECO:0000313" key="11">
    <source>
        <dbReference type="Proteomes" id="UP000283269"/>
    </source>
</evidence>
<evidence type="ECO:0000259" key="9">
    <source>
        <dbReference type="Pfam" id="PF01432"/>
    </source>
</evidence>
<dbReference type="Gene3D" id="3.40.390.10">
    <property type="entry name" value="Collagenase (Catalytic Domain)"/>
    <property type="match status" value="1"/>
</dbReference>
<keyword evidence="4 8" id="KW-0378">Hydrolase</keyword>
<dbReference type="FunFam" id="3.40.390.10:FF:000006">
    <property type="entry name" value="Thimet oligopeptidase 1"/>
    <property type="match status" value="1"/>
</dbReference>
<evidence type="ECO:0000256" key="1">
    <source>
        <dbReference type="ARBA" id="ARBA00006040"/>
    </source>
</evidence>
<accession>A0A409XLL4</accession>
<dbReference type="Proteomes" id="UP000283269">
    <property type="component" value="Unassembled WGS sequence"/>
</dbReference>
<comment type="similarity">
    <text evidence="1 8">Belongs to the peptidase M3 family.</text>
</comment>
<evidence type="ECO:0000256" key="6">
    <source>
        <dbReference type="ARBA" id="ARBA00023049"/>
    </source>
</evidence>